<name>A0A4P7QD27_9CORY</name>
<evidence type="ECO:0000259" key="3">
    <source>
        <dbReference type="Pfam" id="PF05532"/>
    </source>
</evidence>
<evidence type="ECO:0000313" key="5">
    <source>
        <dbReference type="Proteomes" id="UP000296352"/>
    </source>
</evidence>
<dbReference type="AlphaFoldDB" id="A0A4P7QD27"/>
<evidence type="ECO:0000313" key="4">
    <source>
        <dbReference type="EMBL" id="QCB27482.1"/>
    </source>
</evidence>
<dbReference type="EMBL" id="CP039247">
    <property type="protein sequence ID" value="QCB27482.1"/>
    <property type="molecule type" value="Genomic_DNA"/>
</dbReference>
<accession>A0A4P7QD27</accession>
<dbReference type="SUPFAM" id="SSF69047">
    <property type="entry name" value="Hypothetical protein YjbJ"/>
    <property type="match status" value="1"/>
</dbReference>
<feature type="compositionally biased region" description="Basic and acidic residues" evidence="2">
    <location>
        <begin position="1"/>
        <end position="17"/>
    </location>
</feature>
<organism evidence="4 5">
    <name type="scientific">Corynebacterium endometrii</name>
    <dbReference type="NCBI Taxonomy" id="2488819"/>
    <lineage>
        <taxon>Bacteria</taxon>
        <taxon>Bacillati</taxon>
        <taxon>Actinomycetota</taxon>
        <taxon>Actinomycetes</taxon>
        <taxon>Mycobacteriales</taxon>
        <taxon>Corynebacteriaceae</taxon>
        <taxon>Corynebacterium</taxon>
    </lineage>
</organism>
<feature type="compositionally biased region" description="Basic and acidic residues" evidence="2">
    <location>
        <begin position="30"/>
        <end position="44"/>
    </location>
</feature>
<dbReference type="OrthoDB" id="4419830at2"/>
<protein>
    <submittedName>
        <fullName evidence="4">CsbD-like protein</fullName>
    </submittedName>
</protein>
<reference evidence="4 5" key="1">
    <citation type="submission" date="2019-04" db="EMBL/GenBank/DDBJ databases">
        <title>Corynebacterium endometrii sp. nov., isolated from the uterus of a cow with endometritis.</title>
        <authorList>
            <person name="Ballas P."/>
            <person name="Ruckert C."/>
            <person name="Wagener K."/>
            <person name="Drillich M."/>
            <person name="Kaempfer P."/>
            <person name="Busse H.-J."/>
            <person name="Ehling-Schulz M."/>
        </authorList>
    </citation>
    <scope>NUCLEOTIDE SEQUENCE [LARGE SCALE GENOMIC DNA]</scope>
    <source>
        <strain evidence="4 5">LMM-1653</strain>
    </source>
</reference>
<evidence type="ECO:0000256" key="1">
    <source>
        <dbReference type="ARBA" id="ARBA00009129"/>
    </source>
</evidence>
<dbReference type="Proteomes" id="UP000296352">
    <property type="component" value="Chromosome"/>
</dbReference>
<dbReference type="InterPro" id="IPR008462">
    <property type="entry name" value="CsbD"/>
</dbReference>
<dbReference type="Pfam" id="PF05532">
    <property type="entry name" value="CsbD"/>
    <property type="match status" value="1"/>
</dbReference>
<comment type="similarity">
    <text evidence="1">Belongs to the UPF0337 (CsbD) family.</text>
</comment>
<gene>
    <name evidence="4" type="ORF">CENDO_00875</name>
</gene>
<dbReference type="KEGG" id="cee:CENDO_00875"/>
<proteinExistence type="inferred from homology"/>
<feature type="region of interest" description="Disordered" evidence="2">
    <location>
        <begin position="1"/>
        <end position="44"/>
    </location>
</feature>
<evidence type="ECO:0000256" key="2">
    <source>
        <dbReference type="SAM" id="MobiDB-lite"/>
    </source>
</evidence>
<feature type="domain" description="CsbD-like" evidence="3">
    <location>
        <begin position="4"/>
        <end position="54"/>
    </location>
</feature>
<dbReference type="InterPro" id="IPR036629">
    <property type="entry name" value="YjbJ_sf"/>
</dbReference>
<dbReference type="RefSeq" id="WP_136140350.1">
    <property type="nucleotide sequence ID" value="NZ_CP039247.1"/>
</dbReference>
<keyword evidence="5" id="KW-1185">Reference proteome</keyword>
<sequence>MGDFDNAKDKLVGKAKESAGAATGDEQLENEGKGQHAAGDAKQKIADAAEGLKDKASEALGKLKD</sequence>